<evidence type="ECO:0000259" key="1">
    <source>
        <dbReference type="SMART" id="SM00418"/>
    </source>
</evidence>
<dbReference type="AlphaFoldDB" id="A0A832T9I9"/>
<feature type="domain" description="HTH arsR-type" evidence="1">
    <location>
        <begin position="34"/>
        <end position="107"/>
    </location>
</feature>
<sequence length="127" mass="14575">MLADVPFVTVRRLNVTVRDVLRCVLGLRDVEVDTYFALLERGEATVYDLAEELDRDRTTVQKALKSLVYAGLVTRRKETRPRGGFVYVYKAVPFEEARKIVLRALDEWYEAVKDALERADVPRSGPE</sequence>
<dbReference type="InterPro" id="IPR036390">
    <property type="entry name" value="WH_DNA-bd_sf"/>
</dbReference>
<dbReference type="Proteomes" id="UP000619545">
    <property type="component" value="Unassembled WGS sequence"/>
</dbReference>
<dbReference type="Pfam" id="PF01978">
    <property type="entry name" value="TrmB"/>
    <property type="match status" value="1"/>
</dbReference>
<name>A0A832T9I9_9EURY</name>
<accession>A0A832T9I9</accession>
<comment type="caution">
    <text evidence="2">The sequence shown here is derived from an EMBL/GenBank/DDBJ whole genome shotgun (WGS) entry which is preliminary data.</text>
</comment>
<dbReference type="Gene3D" id="1.10.10.10">
    <property type="entry name" value="Winged helix-like DNA-binding domain superfamily/Winged helix DNA-binding domain"/>
    <property type="match status" value="1"/>
</dbReference>
<dbReference type="GO" id="GO:0003700">
    <property type="term" value="F:DNA-binding transcription factor activity"/>
    <property type="evidence" value="ECO:0007669"/>
    <property type="project" value="InterPro"/>
</dbReference>
<dbReference type="InterPro" id="IPR036388">
    <property type="entry name" value="WH-like_DNA-bd_sf"/>
</dbReference>
<reference evidence="2" key="1">
    <citation type="journal article" date="2020" name="bioRxiv">
        <title>A rank-normalized archaeal taxonomy based on genome phylogeny resolves widespread incomplete and uneven classifications.</title>
        <authorList>
            <person name="Rinke C."/>
            <person name="Chuvochina M."/>
            <person name="Mussig A.J."/>
            <person name="Chaumeil P.-A."/>
            <person name="Waite D.W."/>
            <person name="Whitman W.B."/>
            <person name="Parks D.H."/>
            <person name="Hugenholtz P."/>
        </authorList>
    </citation>
    <scope>NUCLEOTIDE SEQUENCE</scope>
    <source>
        <strain evidence="2">UBA8853</strain>
    </source>
</reference>
<evidence type="ECO:0000313" key="2">
    <source>
        <dbReference type="EMBL" id="HII69971.1"/>
    </source>
</evidence>
<dbReference type="InterPro" id="IPR051797">
    <property type="entry name" value="TrmB-like"/>
</dbReference>
<protein>
    <submittedName>
        <fullName evidence="2">MarR family transcriptional regulator</fullName>
    </submittedName>
</protein>
<gene>
    <name evidence="2" type="ORF">HA336_01900</name>
</gene>
<organism evidence="2 3">
    <name type="scientific">Methanopyrus kandleri</name>
    <dbReference type="NCBI Taxonomy" id="2320"/>
    <lineage>
        <taxon>Archaea</taxon>
        <taxon>Methanobacteriati</taxon>
        <taxon>Methanobacteriota</taxon>
        <taxon>Methanomada group</taxon>
        <taxon>Methanopyri</taxon>
        <taxon>Methanopyrales</taxon>
        <taxon>Methanopyraceae</taxon>
        <taxon>Methanopyrus</taxon>
    </lineage>
</organism>
<proteinExistence type="predicted"/>
<dbReference type="OMA" id="EDLMRCI"/>
<dbReference type="PANTHER" id="PTHR34293:SF1">
    <property type="entry name" value="HTH-TYPE TRANSCRIPTIONAL REGULATOR TRMBL2"/>
    <property type="match status" value="1"/>
</dbReference>
<dbReference type="InterPro" id="IPR011991">
    <property type="entry name" value="ArsR-like_HTH"/>
</dbReference>
<dbReference type="InterPro" id="IPR002831">
    <property type="entry name" value="Tscrpt_reg_TrmB_N"/>
</dbReference>
<dbReference type="SUPFAM" id="SSF46785">
    <property type="entry name" value="Winged helix' DNA-binding domain"/>
    <property type="match status" value="1"/>
</dbReference>
<dbReference type="EMBL" id="DUJS01000002">
    <property type="protein sequence ID" value="HII69971.1"/>
    <property type="molecule type" value="Genomic_DNA"/>
</dbReference>
<dbReference type="PANTHER" id="PTHR34293">
    <property type="entry name" value="HTH-TYPE TRANSCRIPTIONAL REGULATOR TRMBL2"/>
    <property type="match status" value="1"/>
</dbReference>
<evidence type="ECO:0000313" key="3">
    <source>
        <dbReference type="Proteomes" id="UP000619545"/>
    </source>
</evidence>
<dbReference type="RefSeq" id="WP_011019169.1">
    <property type="nucleotide sequence ID" value="NZ_DUJS01000002.1"/>
</dbReference>
<dbReference type="InterPro" id="IPR001845">
    <property type="entry name" value="HTH_ArsR_DNA-bd_dom"/>
</dbReference>
<dbReference type="CDD" id="cd00090">
    <property type="entry name" value="HTH_ARSR"/>
    <property type="match status" value="1"/>
</dbReference>
<dbReference type="GeneID" id="1476901"/>
<dbReference type="SMART" id="SM00418">
    <property type="entry name" value="HTH_ARSR"/>
    <property type="match status" value="1"/>
</dbReference>